<feature type="compositionally biased region" description="Basic and acidic residues" evidence="1">
    <location>
        <begin position="10"/>
        <end position="19"/>
    </location>
</feature>
<feature type="region of interest" description="Disordered" evidence="1">
    <location>
        <begin position="1"/>
        <end position="27"/>
    </location>
</feature>
<keyword evidence="3" id="KW-1185">Reference proteome</keyword>
<proteinExistence type="predicted"/>
<protein>
    <submittedName>
        <fullName evidence="2">ISAs1 family transposase</fullName>
    </submittedName>
</protein>
<dbReference type="Proteomes" id="UP001243009">
    <property type="component" value="Unassembled WGS sequence"/>
</dbReference>
<reference evidence="2 3" key="1">
    <citation type="submission" date="2023-08" db="EMBL/GenBank/DDBJ databases">
        <title>The draft genome sequence of Paracraurococcus sp. LOR1-02.</title>
        <authorList>
            <person name="Kingkaew E."/>
            <person name="Tanasupawat S."/>
        </authorList>
    </citation>
    <scope>NUCLEOTIDE SEQUENCE [LARGE SCALE GENOMIC DNA]</scope>
    <source>
        <strain evidence="2 3">LOR1-02</strain>
    </source>
</reference>
<organism evidence="2 3">
    <name type="scientific">Paracraurococcus lichenis</name>
    <dbReference type="NCBI Taxonomy" id="3064888"/>
    <lineage>
        <taxon>Bacteria</taxon>
        <taxon>Pseudomonadati</taxon>
        <taxon>Pseudomonadota</taxon>
        <taxon>Alphaproteobacteria</taxon>
        <taxon>Acetobacterales</taxon>
        <taxon>Roseomonadaceae</taxon>
        <taxon>Paracraurococcus</taxon>
    </lineage>
</organism>
<dbReference type="InterPro" id="IPR051698">
    <property type="entry name" value="Transposase_11-like"/>
</dbReference>
<dbReference type="RefSeq" id="WP_305109439.1">
    <property type="nucleotide sequence ID" value="NZ_JAUTWS010000399.1"/>
</dbReference>
<comment type="caution">
    <text evidence="2">The sequence shown here is derived from an EMBL/GenBank/DDBJ whole genome shotgun (WGS) entry which is preliminary data.</text>
</comment>
<evidence type="ECO:0000256" key="1">
    <source>
        <dbReference type="SAM" id="MobiDB-lite"/>
    </source>
</evidence>
<name>A0ABT9EEI1_9PROT</name>
<sequence>YRAGAGAQRGRREIERDPGRSGAARRTRLGWPLGHARRPALPEKTFELAAKAGADLIIQVKDNQPTLHQKSKDLCASATPLSTASSRDRGRNRQEERSVAVFDAATAFTHTEWASLIGAVIRVERDVLTRNAKTGLWHRSSETAFYLATTALPAIRAASTIRDHWKVENTSHYTRDVTMGEDRSRIRCNPGLFARLRSFAFNILKANRRSSLPQDRLRAAIGGVDYLLDLIHIPQR</sequence>
<dbReference type="PANTHER" id="PTHR30298">
    <property type="entry name" value="H REPEAT-ASSOCIATED PREDICTED TRANSPOSASE"/>
    <property type="match status" value="1"/>
</dbReference>
<dbReference type="NCBIfam" id="NF033564">
    <property type="entry name" value="transpos_ISAs1"/>
    <property type="match status" value="1"/>
</dbReference>
<feature type="non-terminal residue" evidence="2">
    <location>
        <position position="1"/>
    </location>
</feature>
<evidence type="ECO:0000313" key="2">
    <source>
        <dbReference type="EMBL" id="MDO9714618.1"/>
    </source>
</evidence>
<dbReference type="EMBL" id="JAUTWS010000399">
    <property type="protein sequence ID" value="MDO9714618.1"/>
    <property type="molecule type" value="Genomic_DNA"/>
</dbReference>
<dbReference type="InterPro" id="IPR047647">
    <property type="entry name" value="ISAs1_transpos"/>
</dbReference>
<dbReference type="PANTHER" id="PTHR30298:SF0">
    <property type="entry name" value="PROTEIN YBFL-RELATED"/>
    <property type="match status" value="1"/>
</dbReference>
<evidence type="ECO:0000313" key="3">
    <source>
        <dbReference type="Proteomes" id="UP001243009"/>
    </source>
</evidence>
<gene>
    <name evidence="2" type="ORF">Q7A36_40475</name>
</gene>
<accession>A0ABT9EEI1</accession>